<evidence type="ECO:0000256" key="1">
    <source>
        <dbReference type="SAM" id="MobiDB-lite"/>
    </source>
</evidence>
<gene>
    <name evidence="2" type="ORF">BROSI_A2298</name>
</gene>
<reference evidence="3" key="1">
    <citation type="journal article" date="2015" name="Genome Announc.">
        <title>Draft Genome Sequence of an Anaerobic Ammonium-Oxidizing Bacterium, "Candidatus Brocadia sinica".</title>
        <authorList>
            <person name="Oshiki M."/>
            <person name="Shinyako-Hata K."/>
            <person name="Satoh H."/>
            <person name="Okabe S."/>
        </authorList>
    </citation>
    <scope>NUCLEOTIDE SEQUENCE [LARGE SCALE GENOMIC DNA]</scope>
    <source>
        <strain evidence="3">JPN1</strain>
    </source>
</reference>
<organism evidence="2 3">
    <name type="scientific">Candidatus Brocadia sinica JPN1</name>
    <dbReference type="NCBI Taxonomy" id="1197129"/>
    <lineage>
        <taxon>Bacteria</taxon>
        <taxon>Pseudomonadati</taxon>
        <taxon>Planctomycetota</taxon>
        <taxon>Candidatus Brocadiia</taxon>
        <taxon>Candidatus Brocadiales</taxon>
        <taxon>Candidatus Brocadiaceae</taxon>
        <taxon>Candidatus Brocadia</taxon>
    </lineage>
</organism>
<proteinExistence type="predicted"/>
<sequence>MGKEAKRLATGVLSNLPGSSRDACSVDALRQSTD</sequence>
<name>A0ABQ0JZ56_9BACT</name>
<dbReference type="Proteomes" id="UP000032309">
    <property type="component" value="Unassembled WGS sequence"/>
</dbReference>
<comment type="caution">
    <text evidence="2">The sequence shown here is derived from an EMBL/GenBank/DDBJ whole genome shotgun (WGS) entry which is preliminary data.</text>
</comment>
<keyword evidence="3" id="KW-1185">Reference proteome</keyword>
<protein>
    <submittedName>
        <fullName evidence="2">Uncharacterized protein</fullName>
    </submittedName>
</protein>
<evidence type="ECO:0000313" key="3">
    <source>
        <dbReference type="Proteomes" id="UP000032309"/>
    </source>
</evidence>
<dbReference type="EMBL" id="BAFN01000001">
    <property type="protein sequence ID" value="GAN33764.1"/>
    <property type="molecule type" value="Genomic_DNA"/>
</dbReference>
<accession>A0ABQ0JZ56</accession>
<evidence type="ECO:0000313" key="2">
    <source>
        <dbReference type="EMBL" id="GAN33764.1"/>
    </source>
</evidence>
<feature type="region of interest" description="Disordered" evidence="1">
    <location>
        <begin position="1"/>
        <end position="34"/>
    </location>
</feature>